<dbReference type="Proteomes" id="UP000694892">
    <property type="component" value="Chromosome 9_10S"/>
</dbReference>
<dbReference type="AlphaFoldDB" id="A0A974BU77"/>
<protein>
    <submittedName>
        <fullName evidence="1">Uncharacterized protein</fullName>
    </submittedName>
</protein>
<evidence type="ECO:0000313" key="1">
    <source>
        <dbReference type="EMBL" id="OCT60726.1"/>
    </source>
</evidence>
<sequence length="124" mass="14647">MFQAVFVEKGKKKILVYVETQTMTFWGEGFLKEQGAFYSCGWESWSSIWKIYNLGDVERDWLNVWREMDFFGERVQERAVFVPSRILTYAQADTGSFLFWGMVKPYSNCPGNSCLTPFYLQDRE</sequence>
<reference evidence="2" key="1">
    <citation type="journal article" date="2016" name="Nature">
        <title>Genome evolution in the allotetraploid frog Xenopus laevis.</title>
        <authorList>
            <person name="Session A.M."/>
            <person name="Uno Y."/>
            <person name="Kwon T."/>
            <person name="Chapman J.A."/>
            <person name="Toyoda A."/>
            <person name="Takahashi S."/>
            <person name="Fukui A."/>
            <person name="Hikosaka A."/>
            <person name="Suzuki A."/>
            <person name="Kondo M."/>
            <person name="van Heeringen S.J."/>
            <person name="Quigley I."/>
            <person name="Heinz S."/>
            <person name="Ogino H."/>
            <person name="Ochi H."/>
            <person name="Hellsten U."/>
            <person name="Lyons J.B."/>
            <person name="Simakov O."/>
            <person name="Putnam N."/>
            <person name="Stites J."/>
            <person name="Kuroki Y."/>
            <person name="Tanaka T."/>
            <person name="Michiue T."/>
            <person name="Watanabe M."/>
            <person name="Bogdanovic O."/>
            <person name="Lister R."/>
            <person name="Georgiou G."/>
            <person name="Paranjpe S.S."/>
            <person name="van Kruijsbergen I."/>
            <person name="Shu S."/>
            <person name="Carlson J."/>
            <person name="Kinoshita T."/>
            <person name="Ohta Y."/>
            <person name="Mawaribuchi S."/>
            <person name="Jenkins J."/>
            <person name="Grimwood J."/>
            <person name="Schmutz J."/>
            <person name="Mitros T."/>
            <person name="Mozaffari S.V."/>
            <person name="Suzuki Y."/>
            <person name="Haramoto Y."/>
            <person name="Yamamoto T.S."/>
            <person name="Takagi C."/>
            <person name="Heald R."/>
            <person name="Miller K."/>
            <person name="Haudenschild C."/>
            <person name="Kitzman J."/>
            <person name="Nakayama T."/>
            <person name="Izutsu Y."/>
            <person name="Robert J."/>
            <person name="Fortriede J."/>
            <person name="Burns K."/>
            <person name="Lotay V."/>
            <person name="Karimi K."/>
            <person name="Yasuoka Y."/>
            <person name="Dichmann D.S."/>
            <person name="Flajnik M.F."/>
            <person name="Houston D.W."/>
            <person name="Shendure J."/>
            <person name="DuPasquier L."/>
            <person name="Vize P.D."/>
            <person name="Zorn A.M."/>
            <person name="Ito M."/>
            <person name="Marcotte E.M."/>
            <person name="Wallingford J.B."/>
            <person name="Ito Y."/>
            <person name="Asashima M."/>
            <person name="Ueno N."/>
            <person name="Matsuda Y."/>
            <person name="Veenstra G.J."/>
            <person name="Fujiyama A."/>
            <person name="Harland R.M."/>
            <person name="Taira M."/>
            <person name="Rokhsar D.S."/>
        </authorList>
    </citation>
    <scope>NUCLEOTIDE SEQUENCE [LARGE SCALE GENOMIC DNA]</scope>
    <source>
        <strain evidence="2">J</strain>
    </source>
</reference>
<evidence type="ECO:0000313" key="2">
    <source>
        <dbReference type="Proteomes" id="UP000694892"/>
    </source>
</evidence>
<accession>A0A974BU77</accession>
<organism evidence="1 2">
    <name type="scientific">Xenopus laevis</name>
    <name type="common">African clawed frog</name>
    <dbReference type="NCBI Taxonomy" id="8355"/>
    <lineage>
        <taxon>Eukaryota</taxon>
        <taxon>Metazoa</taxon>
        <taxon>Chordata</taxon>
        <taxon>Craniata</taxon>
        <taxon>Vertebrata</taxon>
        <taxon>Euteleostomi</taxon>
        <taxon>Amphibia</taxon>
        <taxon>Batrachia</taxon>
        <taxon>Anura</taxon>
        <taxon>Pipoidea</taxon>
        <taxon>Pipidae</taxon>
        <taxon>Xenopodinae</taxon>
        <taxon>Xenopus</taxon>
        <taxon>Xenopus</taxon>
    </lineage>
</organism>
<proteinExistence type="predicted"/>
<dbReference type="EMBL" id="CM004483">
    <property type="protein sequence ID" value="OCT60726.1"/>
    <property type="molecule type" value="Genomic_DNA"/>
</dbReference>
<gene>
    <name evidence="1" type="ORF">XELAEV_18046747mg</name>
</gene>
<name>A0A974BU77_XENLA</name>